<dbReference type="AlphaFoldDB" id="Q22PK7"/>
<organism evidence="6 7">
    <name type="scientific">Tetrahymena thermophila (strain SB210)</name>
    <dbReference type="NCBI Taxonomy" id="312017"/>
    <lineage>
        <taxon>Eukaryota</taxon>
        <taxon>Sar</taxon>
        <taxon>Alveolata</taxon>
        <taxon>Ciliophora</taxon>
        <taxon>Intramacronucleata</taxon>
        <taxon>Oligohymenophorea</taxon>
        <taxon>Hymenostomatida</taxon>
        <taxon>Tetrahymenina</taxon>
        <taxon>Tetrahymenidae</taxon>
        <taxon>Tetrahymena</taxon>
    </lineage>
</organism>
<keyword evidence="7" id="KW-1185">Reference proteome</keyword>
<name>Q22PK7_TETTS</name>
<dbReference type="STRING" id="312017.Q22PK7"/>
<dbReference type="PANTHER" id="PTHR45847:SF6">
    <property type="entry name" value="FATTY ACID AMIDE HYDROLASE"/>
    <property type="match status" value="1"/>
</dbReference>
<dbReference type="PROSITE" id="PS00571">
    <property type="entry name" value="AMIDASES"/>
    <property type="match status" value="1"/>
</dbReference>
<gene>
    <name evidence="6" type="ORF">TTHERM_00361370</name>
</gene>
<evidence type="ECO:0000256" key="1">
    <source>
        <dbReference type="ARBA" id="ARBA00009199"/>
    </source>
</evidence>
<dbReference type="PIRSF" id="PIRSF001221">
    <property type="entry name" value="Amidase_fungi"/>
    <property type="match status" value="1"/>
</dbReference>
<dbReference type="InterPro" id="IPR052096">
    <property type="entry name" value="Endocannabinoid_amidase"/>
</dbReference>
<keyword evidence="4" id="KW-0472">Membrane</keyword>
<dbReference type="HOGENOM" id="CLU_009600_9_3_1"/>
<feature type="active site" description="Charge relay system" evidence="3">
    <location>
        <position position="233"/>
    </location>
</feature>
<keyword evidence="4" id="KW-0812">Transmembrane</keyword>
<feature type="active site" description="Charge relay system" evidence="3">
    <location>
        <position position="158"/>
    </location>
</feature>
<evidence type="ECO:0000256" key="4">
    <source>
        <dbReference type="SAM" id="Phobius"/>
    </source>
</evidence>
<feature type="domain" description="Amidase" evidence="5">
    <location>
        <begin position="102"/>
        <end position="587"/>
    </location>
</feature>
<accession>Q22PK7</accession>
<evidence type="ECO:0000259" key="5">
    <source>
        <dbReference type="Pfam" id="PF01425"/>
    </source>
</evidence>
<dbReference type="Proteomes" id="UP000009168">
    <property type="component" value="Unassembled WGS sequence"/>
</dbReference>
<dbReference type="GO" id="GO:0009062">
    <property type="term" value="P:fatty acid catabolic process"/>
    <property type="evidence" value="ECO:0007669"/>
    <property type="project" value="TreeGrafter"/>
</dbReference>
<protein>
    <submittedName>
        <fullName evidence="6">Amidase</fullName>
    </submittedName>
</protein>
<dbReference type="GeneID" id="7832729"/>
<evidence type="ECO:0000256" key="2">
    <source>
        <dbReference type="ARBA" id="ARBA00022801"/>
    </source>
</evidence>
<dbReference type="InterPro" id="IPR036928">
    <property type="entry name" value="AS_sf"/>
</dbReference>
<dbReference type="InParanoid" id="Q22PK7"/>
<proteinExistence type="inferred from homology"/>
<dbReference type="SUPFAM" id="SSF75304">
    <property type="entry name" value="Amidase signature (AS) enzymes"/>
    <property type="match status" value="1"/>
</dbReference>
<reference evidence="7" key="1">
    <citation type="journal article" date="2006" name="PLoS Biol.">
        <title>Macronuclear genome sequence of the ciliate Tetrahymena thermophila, a model eukaryote.</title>
        <authorList>
            <person name="Eisen J.A."/>
            <person name="Coyne R.S."/>
            <person name="Wu M."/>
            <person name="Wu D."/>
            <person name="Thiagarajan M."/>
            <person name="Wortman J.R."/>
            <person name="Badger J.H."/>
            <person name="Ren Q."/>
            <person name="Amedeo P."/>
            <person name="Jones K.M."/>
            <person name="Tallon L.J."/>
            <person name="Delcher A.L."/>
            <person name="Salzberg S.L."/>
            <person name="Silva J.C."/>
            <person name="Haas B.J."/>
            <person name="Majoros W.H."/>
            <person name="Farzad M."/>
            <person name="Carlton J.M."/>
            <person name="Smith R.K. Jr."/>
            <person name="Garg J."/>
            <person name="Pearlman R.E."/>
            <person name="Karrer K.M."/>
            <person name="Sun L."/>
            <person name="Manning G."/>
            <person name="Elde N.C."/>
            <person name="Turkewitz A.P."/>
            <person name="Asai D.J."/>
            <person name="Wilkes D.E."/>
            <person name="Wang Y."/>
            <person name="Cai H."/>
            <person name="Collins K."/>
            <person name="Stewart B.A."/>
            <person name="Lee S.R."/>
            <person name="Wilamowska K."/>
            <person name="Weinberg Z."/>
            <person name="Ruzzo W.L."/>
            <person name="Wloga D."/>
            <person name="Gaertig J."/>
            <person name="Frankel J."/>
            <person name="Tsao C.-C."/>
            <person name="Gorovsky M.A."/>
            <person name="Keeling P.J."/>
            <person name="Waller R.F."/>
            <person name="Patron N.J."/>
            <person name="Cherry J.M."/>
            <person name="Stover N.A."/>
            <person name="Krieger C.J."/>
            <person name="del Toro C."/>
            <person name="Ryder H.F."/>
            <person name="Williamson S.C."/>
            <person name="Barbeau R.A."/>
            <person name="Hamilton E.P."/>
            <person name="Orias E."/>
        </authorList>
    </citation>
    <scope>NUCLEOTIDE SEQUENCE [LARGE SCALE GENOMIC DNA]</scope>
    <source>
        <strain evidence="7">SB210</strain>
    </source>
</reference>
<evidence type="ECO:0000313" key="6">
    <source>
        <dbReference type="EMBL" id="EAR87102.2"/>
    </source>
</evidence>
<dbReference type="PANTHER" id="PTHR45847">
    <property type="entry name" value="FATTY ACID AMIDE HYDROLASE"/>
    <property type="match status" value="1"/>
</dbReference>
<evidence type="ECO:0000256" key="3">
    <source>
        <dbReference type="PIRSR" id="PIRSR001221-1"/>
    </source>
</evidence>
<dbReference type="InterPro" id="IPR020556">
    <property type="entry name" value="Amidase_CS"/>
</dbReference>
<keyword evidence="4" id="KW-1133">Transmembrane helix</keyword>
<dbReference type="Gene3D" id="3.90.1300.10">
    <property type="entry name" value="Amidase signature (AS) domain"/>
    <property type="match status" value="1"/>
</dbReference>
<feature type="active site" description="Acyl-ester intermediate" evidence="3">
    <location>
        <position position="257"/>
    </location>
</feature>
<dbReference type="OrthoDB" id="421993at2759"/>
<dbReference type="GO" id="GO:0004040">
    <property type="term" value="F:amidase activity"/>
    <property type="evidence" value="ECO:0007669"/>
    <property type="project" value="TreeGrafter"/>
</dbReference>
<dbReference type="KEGG" id="tet:TTHERM_00361370"/>
<dbReference type="GO" id="GO:0017064">
    <property type="term" value="F:fatty acid amide hydrolase activity"/>
    <property type="evidence" value="ECO:0007669"/>
    <property type="project" value="TreeGrafter"/>
</dbReference>
<dbReference type="RefSeq" id="XP_001007347.2">
    <property type="nucleotide sequence ID" value="XM_001007347.2"/>
</dbReference>
<feature type="transmembrane region" description="Helical" evidence="4">
    <location>
        <begin position="17"/>
        <end position="39"/>
    </location>
</feature>
<keyword evidence="2" id="KW-0378">Hydrolase</keyword>
<dbReference type="eggNOG" id="KOG1212">
    <property type="taxonomic scope" value="Eukaryota"/>
</dbReference>
<evidence type="ECO:0000313" key="7">
    <source>
        <dbReference type="Proteomes" id="UP000009168"/>
    </source>
</evidence>
<dbReference type="EMBL" id="GG662855">
    <property type="protein sequence ID" value="EAR87102.2"/>
    <property type="molecule type" value="Genomic_DNA"/>
</dbReference>
<dbReference type="Pfam" id="PF01425">
    <property type="entry name" value="Amidase"/>
    <property type="match status" value="1"/>
</dbReference>
<dbReference type="InterPro" id="IPR023631">
    <property type="entry name" value="Amidase_dom"/>
</dbReference>
<comment type="similarity">
    <text evidence="1">Belongs to the amidase family.</text>
</comment>
<sequence length="609" mass="69047">MDFNLTNFLEKQISMKYVAYFIGACLGVKFGSFILRSAIKKVKILIQKSKVRKFIQKRNQDLKNLIIPTPNLSQDIINKVLNSDITQLKKMLEEKIVKSVDLVNIFSQRVQKHGIEFGIVTHLKYEEAIEAAKECDKLRKENSPLCSLPLFGIPISMKETFDEKGYPATIGSIFRLDHIPKEDGFCVKLLKSGGAIPFLRTNVPQAAMIYESVNDVYGRVLNPWDKTKYAGGSSGGEGAAVAARMSPGGMGSDIGGSIRIPAAMCGVYGFKPTAQRTIMSGHTFYSKAFNGQKTVLCASGPICKSVDDLILFFRQLSDPQYLQKFKLHERDPFFPTQQINETELSNNKKQRRFGYFKTLKSFDCTLANQRAVEIAVEKLRAQGHQLVEVDLPDVDSIKNGFIQFLLSDSFQGIYDLLSQEDTVKEYLMIDIFASTPPLIKRFLSVLFYMLGEKSFAELLPQTNRLQVEELNKLQYKIGQLQQDYLRLFDDHEIEAIICPSFGAPALPHSSSLDSTPVCLYTFIWNYLNFPCGVLPVTKVQKEEQHFNNSRIKELPAKRVDFYMKQNTEGLPVNVQVVAPPFKEETCLNVMKILDDEIQFYKHNSYPELK</sequence>